<dbReference type="EMBL" id="DUZY01000001">
    <property type="protein sequence ID" value="DAD21305.1"/>
    <property type="molecule type" value="Genomic_DNA"/>
</dbReference>
<reference evidence="1 2" key="1">
    <citation type="journal article" date="2020" name="Mol. Biol. Evol.">
        <title>Distinct Expression and Methylation Patterns for Genes with Different Fates following a Single Whole-Genome Duplication in Flowering Plants.</title>
        <authorList>
            <person name="Shi T."/>
            <person name="Rahmani R.S."/>
            <person name="Gugger P.F."/>
            <person name="Wang M."/>
            <person name="Li H."/>
            <person name="Zhang Y."/>
            <person name="Li Z."/>
            <person name="Wang Q."/>
            <person name="Van de Peer Y."/>
            <person name="Marchal K."/>
            <person name="Chen J."/>
        </authorList>
    </citation>
    <scope>NUCLEOTIDE SEQUENCE [LARGE SCALE GENOMIC DNA]</scope>
    <source>
        <tissue evidence="1">Leaf</tissue>
    </source>
</reference>
<gene>
    <name evidence="1" type="ORF">HUJ06_022768</name>
</gene>
<dbReference type="AlphaFoldDB" id="A0A822XRB7"/>
<comment type="caution">
    <text evidence="1">The sequence shown here is derived from an EMBL/GenBank/DDBJ whole genome shotgun (WGS) entry which is preliminary data.</text>
</comment>
<dbReference type="Proteomes" id="UP000607653">
    <property type="component" value="Unassembled WGS sequence"/>
</dbReference>
<sequence length="83" mass="9598">MAAGCTAEHIRQFPQVLKLVQPAKNSMGNERELPIPTILLEEGYDPERQSIVYKRLELEDLMKRWKVDSVCFSSFCCLFSMCK</sequence>
<protein>
    <submittedName>
        <fullName evidence="1">Uncharacterized protein</fullName>
    </submittedName>
</protein>
<evidence type="ECO:0000313" key="2">
    <source>
        <dbReference type="Proteomes" id="UP000607653"/>
    </source>
</evidence>
<organism evidence="1 2">
    <name type="scientific">Nelumbo nucifera</name>
    <name type="common">Sacred lotus</name>
    <dbReference type="NCBI Taxonomy" id="4432"/>
    <lineage>
        <taxon>Eukaryota</taxon>
        <taxon>Viridiplantae</taxon>
        <taxon>Streptophyta</taxon>
        <taxon>Embryophyta</taxon>
        <taxon>Tracheophyta</taxon>
        <taxon>Spermatophyta</taxon>
        <taxon>Magnoliopsida</taxon>
        <taxon>Proteales</taxon>
        <taxon>Nelumbonaceae</taxon>
        <taxon>Nelumbo</taxon>
    </lineage>
</organism>
<name>A0A822XRB7_NELNU</name>
<keyword evidence="2" id="KW-1185">Reference proteome</keyword>
<accession>A0A822XRB7</accession>
<evidence type="ECO:0000313" key="1">
    <source>
        <dbReference type="EMBL" id="DAD21305.1"/>
    </source>
</evidence>
<proteinExistence type="predicted"/>